<feature type="coiled-coil region" evidence="1">
    <location>
        <begin position="176"/>
        <end position="203"/>
    </location>
</feature>
<accession>A0A2T6CAQ5</accession>
<dbReference type="OrthoDB" id="9790331at2"/>
<gene>
    <name evidence="3" type="ORF">C8N31_1117</name>
</gene>
<dbReference type="InterPro" id="IPR012349">
    <property type="entry name" value="Split_barrel_FMN-bd"/>
</dbReference>
<feature type="domain" description="Pyridoxamine 5'-phosphate oxidase N-terminal" evidence="2">
    <location>
        <begin position="45"/>
        <end position="141"/>
    </location>
</feature>
<comment type="caution">
    <text evidence="3">The sequence shown here is derived from an EMBL/GenBank/DDBJ whole genome shotgun (WGS) entry which is preliminary data.</text>
</comment>
<dbReference type="PANTHER" id="PTHR42815:SF2">
    <property type="entry name" value="FAD-BINDING, PUTATIVE (AFU_ORTHOLOGUE AFUA_6G07600)-RELATED"/>
    <property type="match status" value="1"/>
</dbReference>
<dbReference type="Pfam" id="PF01243">
    <property type="entry name" value="PNPOx_N"/>
    <property type="match status" value="1"/>
</dbReference>
<dbReference type="EMBL" id="QBKU01000011">
    <property type="protein sequence ID" value="PTX72296.1"/>
    <property type="molecule type" value="Genomic_DNA"/>
</dbReference>
<sequence>MGHKFAELAFTDAVKNIQSEQGSRNAYARMEVGADYNDSLGPNEAQFIAARDSFYMATVSDTGWPYVQHRGGPVGFVRVLDGKTLGFADFRGNRQYVSMGNLSQNDRVSLFFMDYSNKTRLKLLGRIHTIDPSDQDTLQKLSLDDRHRARTERGLRISVEAFDWNCPQYITPRFTRAEADLELSSVQAKILELEAKLRAKNAQN</sequence>
<reference evidence="3 4" key="1">
    <citation type="submission" date="2018-04" db="EMBL/GenBank/DDBJ databases">
        <title>Genomic Encyclopedia of Archaeal and Bacterial Type Strains, Phase II (KMG-II): from individual species to whole genera.</title>
        <authorList>
            <person name="Goeker M."/>
        </authorList>
    </citation>
    <scope>NUCLEOTIDE SEQUENCE [LARGE SCALE GENOMIC DNA]</scope>
    <source>
        <strain evidence="3 4">DSM 12244</strain>
    </source>
</reference>
<proteinExistence type="predicted"/>
<dbReference type="Gene3D" id="2.30.110.10">
    <property type="entry name" value="Electron Transport, Fmn-binding Protein, Chain A"/>
    <property type="match status" value="1"/>
</dbReference>
<evidence type="ECO:0000256" key="1">
    <source>
        <dbReference type="SAM" id="Coils"/>
    </source>
</evidence>
<dbReference type="AlphaFoldDB" id="A0A2T6CAQ5"/>
<evidence type="ECO:0000313" key="4">
    <source>
        <dbReference type="Proteomes" id="UP000244092"/>
    </source>
</evidence>
<keyword evidence="1" id="KW-0175">Coiled coil</keyword>
<organism evidence="3 4">
    <name type="scientific">Sulfitobacter mediterraneus</name>
    <dbReference type="NCBI Taxonomy" id="83219"/>
    <lineage>
        <taxon>Bacteria</taxon>
        <taxon>Pseudomonadati</taxon>
        <taxon>Pseudomonadota</taxon>
        <taxon>Alphaproteobacteria</taxon>
        <taxon>Rhodobacterales</taxon>
        <taxon>Roseobacteraceae</taxon>
        <taxon>Sulfitobacter</taxon>
    </lineage>
</organism>
<evidence type="ECO:0000313" key="3">
    <source>
        <dbReference type="EMBL" id="PTX72296.1"/>
    </source>
</evidence>
<evidence type="ECO:0000259" key="2">
    <source>
        <dbReference type="Pfam" id="PF01243"/>
    </source>
</evidence>
<dbReference type="PANTHER" id="PTHR42815">
    <property type="entry name" value="FAD-BINDING, PUTATIVE (AFU_ORTHOLOGUE AFUA_6G07600)-RELATED"/>
    <property type="match status" value="1"/>
</dbReference>
<name>A0A2T6CAQ5_9RHOB</name>
<dbReference type="Proteomes" id="UP000244092">
    <property type="component" value="Unassembled WGS sequence"/>
</dbReference>
<dbReference type="SUPFAM" id="SSF50475">
    <property type="entry name" value="FMN-binding split barrel"/>
    <property type="match status" value="1"/>
</dbReference>
<dbReference type="InterPro" id="IPR011576">
    <property type="entry name" value="Pyridox_Oxase_N"/>
</dbReference>
<protein>
    <recommendedName>
        <fullName evidence="2">Pyridoxamine 5'-phosphate oxidase N-terminal domain-containing protein</fullName>
    </recommendedName>
</protein>